<dbReference type="SUPFAM" id="SSF48150">
    <property type="entry name" value="DNA-glycosylase"/>
    <property type="match status" value="1"/>
</dbReference>
<keyword evidence="1" id="KW-0378">Hydrolase</keyword>
<organism evidence="1 2">
    <name type="scientific">Xenorhabdus griffiniae</name>
    <dbReference type="NCBI Taxonomy" id="351672"/>
    <lineage>
        <taxon>Bacteria</taxon>
        <taxon>Pseudomonadati</taxon>
        <taxon>Pseudomonadota</taxon>
        <taxon>Gammaproteobacteria</taxon>
        <taxon>Enterobacterales</taxon>
        <taxon>Morganellaceae</taxon>
        <taxon>Xenorhabdus</taxon>
    </lineage>
</organism>
<gene>
    <name evidence="1" type="ORF">QL112_001035</name>
</gene>
<dbReference type="NCBIfam" id="TIGR00624">
    <property type="entry name" value="tag"/>
    <property type="match status" value="1"/>
</dbReference>
<dbReference type="Pfam" id="PF03352">
    <property type="entry name" value="Adenine_glyco"/>
    <property type="match status" value="1"/>
</dbReference>
<dbReference type="EMBL" id="CP133647">
    <property type="protein sequence ID" value="WNH02364.1"/>
    <property type="molecule type" value="Genomic_DNA"/>
</dbReference>
<dbReference type="GeneID" id="88854098"/>
<evidence type="ECO:0000313" key="1">
    <source>
        <dbReference type="EMBL" id="WNH02364.1"/>
    </source>
</evidence>
<dbReference type="PANTHER" id="PTHR30037:SF4">
    <property type="entry name" value="DNA-3-METHYLADENINE GLYCOSYLASE I"/>
    <property type="match status" value="1"/>
</dbReference>
<keyword evidence="2" id="KW-1185">Reference proteome</keyword>
<protein>
    <submittedName>
        <fullName evidence="1">DNA-3-methyladenine glycosylase I</fullName>
        <ecNumber evidence="1">3.2.2.20</ecNumber>
    </submittedName>
</protein>
<proteinExistence type="predicted"/>
<dbReference type="RefSeq" id="WP_189759250.1">
    <property type="nucleotide sequence ID" value="NZ_CAWPOC010000090.1"/>
</dbReference>
<keyword evidence="1" id="KW-0326">Glycosidase</keyword>
<dbReference type="InterPro" id="IPR011257">
    <property type="entry name" value="DNA_glycosylase"/>
</dbReference>
<dbReference type="InterPro" id="IPR005019">
    <property type="entry name" value="Adenine_glyco"/>
</dbReference>
<reference evidence="1 2" key="1">
    <citation type="journal article" date="2023" name="Access Microbiol">
        <title>The genome of a steinernematid-associated Pseudomonas piscis bacterium encodes the biosynthesis of insect toxins.</title>
        <authorList>
            <person name="Awori R.M."/>
            <person name="Hendre P."/>
            <person name="Amugune N.O."/>
        </authorList>
    </citation>
    <scope>NUCLEOTIDE SEQUENCE [LARGE SCALE GENOMIC DNA]</scope>
    <source>
        <strain evidence="1 2">97</strain>
    </source>
</reference>
<dbReference type="EC" id="3.2.2.20" evidence="1"/>
<accession>A0ABY9XIM8</accession>
<sequence length="199" mass="22748">MSQQITRCGWVTSDPDYLAYHDNEWGTPLRDSQQLFELICLEGQQAGLSWFTILKKREGYRKCFHHFDPVKIAKMDETDVGRLMEEPTIVRNRSKINAIIHNARAYLKMAEQGEDFSAFIWRFVDNSPQINHWQDLSEVPAKTATSDALAKALKKRGFKFIGSTTCYAFMQAAGLVNDHLVNCLCRKSVTVMKNLTIAP</sequence>
<dbReference type="PANTHER" id="PTHR30037">
    <property type="entry name" value="DNA-3-METHYLADENINE GLYCOSYLASE 1"/>
    <property type="match status" value="1"/>
</dbReference>
<dbReference type="InterPro" id="IPR052891">
    <property type="entry name" value="DNA-3mA_glycosylase"/>
</dbReference>
<evidence type="ECO:0000313" key="2">
    <source>
        <dbReference type="Proteomes" id="UP001300348"/>
    </source>
</evidence>
<dbReference type="Gene3D" id="1.10.340.30">
    <property type="entry name" value="Hypothetical protein, domain 2"/>
    <property type="match status" value="1"/>
</dbReference>
<dbReference type="Proteomes" id="UP001300348">
    <property type="component" value="Chromosome"/>
</dbReference>
<name>A0ABY9XIM8_9GAMM</name>
<dbReference type="InterPro" id="IPR004597">
    <property type="entry name" value="Tag"/>
</dbReference>
<dbReference type="GO" id="GO:0008725">
    <property type="term" value="F:DNA-3-methyladenine glycosylase activity"/>
    <property type="evidence" value="ECO:0007669"/>
    <property type="project" value="UniProtKB-EC"/>
</dbReference>